<dbReference type="SMART" id="SM00347">
    <property type="entry name" value="HTH_MARR"/>
    <property type="match status" value="1"/>
</dbReference>
<keyword evidence="2" id="KW-0238">DNA-binding</keyword>
<dbReference type="InterPro" id="IPR036388">
    <property type="entry name" value="WH-like_DNA-bd_sf"/>
</dbReference>
<protein>
    <submittedName>
        <fullName evidence="2">DNA-binding MarR family transcriptional regulator</fullName>
    </submittedName>
</protein>
<reference evidence="2 3" key="1">
    <citation type="submission" date="2020-08" db="EMBL/GenBank/DDBJ databases">
        <title>Sequencing the genomes of 1000 actinobacteria strains.</title>
        <authorList>
            <person name="Klenk H.-P."/>
        </authorList>
    </citation>
    <scope>NUCLEOTIDE SEQUENCE [LARGE SCALE GENOMIC DNA]</scope>
    <source>
        <strain evidence="2 3">DSM 45859</strain>
    </source>
</reference>
<gene>
    <name evidence="2" type="ORF">BJY18_002310</name>
</gene>
<dbReference type="PANTHER" id="PTHR33164">
    <property type="entry name" value="TRANSCRIPTIONAL REGULATOR, MARR FAMILY"/>
    <property type="match status" value="1"/>
</dbReference>
<comment type="caution">
    <text evidence="2">The sequence shown here is derived from an EMBL/GenBank/DDBJ whole genome shotgun (WGS) entry which is preliminary data.</text>
</comment>
<dbReference type="GO" id="GO:0003677">
    <property type="term" value="F:DNA binding"/>
    <property type="evidence" value="ECO:0007669"/>
    <property type="project" value="UniProtKB-KW"/>
</dbReference>
<evidence type="ECO:0000259" key="1">
    <source>
        <dbReference type="PROSITE" id="PS50995"/>
    </source>
</evidence>
<dbReference type="PROSITE" id="PS50995">
    <property type="entry name" value="HTH_MARR_2"/>
    <property type="match status" value="1"/>
</dbReference>
<feature type="domain" description="HTH marR-type" evidence="1">
    <location>
        <begin position="1"/>
        <end position="136"/>
    </location>
</feature>
<dbReference type="Pfam" id="PF01047">
    <property type="entry name" value="MarR"/>
    <property type="match status" value="1"/>
</dbReference>
<dbReference type="EMBL" id="JACHMG010000001">
    <property type="protein sequence ID" value="MBB4684825.1"/>
    <property type="molecule type" value="Genomic_DNA"/>
</dbReference>
<dbReference type="GO" id="GO:0003700">
    <property type="term" value="F:DNA-binding transcription factor activity"/>
    <property type="evidence" value="ECO:0007669"/>
    <property type="project" value="InterPro"/>
</dbReference>
<dbReference type="PANTHER" id="PTHR33164:SF57">
    <property type="entry name" value="MARR-FAMILY TRANSCRIPTIONAL REGULATOR"/>
    <property type="match status" value="1"/>
</dbReference>
<evidence type="ECO:0000313" key="3">
    <source>
        <dbReference type="Proteomes" id="UP000581769"/>
    </source>
</evidence>
<sequence length="153" mass="16677">MSDDPAVRVWARLRVMVLERHDRRRKAAEALGMSFIKVKALRKATAGPLTMRELTEHLNTDRPYTTLVVDELVRRGLVVRESHPDDRRLRIVTATPAGEEAAGRAERILGEPPPELRALSADDLATLDRITALLAAAPGPSGTDGPGDRVSGS</sequence>
<accession>A0A840ITN9</accession>
<dbReference type="RefSeq" id="WP_184779940.1">
    <property type="nucleotide sequence ID" value="NZ_JACHMG010000001.1"/>
</dbReference>
<dbReference type="Gene3D" id="1.10.10.10">
    <property type="entry name" value="Winged helix-like DNA-binding domain superfamily/Winged helix DNA-binding domain"/>
    <property type="match status" value="1"/>
</dbReference>
<organism evidence="2 3">
    <name type="scientific">Amycolatopsis jiangsuensis</name>
    <dbReference type="NCBI Taxonomy" id="1181879"/>
    <lineage>
        <taxon>Bacteria</taxon>
        <taxon>Bacillati</taxon>
        <taxon>Actinomycetota</taxon>
        <taxon>Actinomycetes</taxon>
        <taxon>Pseudonocardiales</taxon>
        <taxon>Pseudonocardiaceae</taxon>
        <taxon>Amycolatopsis</taxon>
    </lineage>
</organism>
<keyword evidence="3" id="KW-1185">Reference proteome</keyword>
<evidence type="ECO:0000313" key="2">
    <source>
        <dbReference type="EMBL" id="MBB4684825.1"/>
    </source>
</evidence>
<dbReference type="InterPro" id="IPR039422">
    <property type="entry name" value="MarR/SlyA-like"/>
</dbReference>
<dbReference type="InterPro" id="IPR036390">
    <property type="entry name" value="WH_DNA-bd_sf"/>
</dbReference>
<dbReference type="AlphaFoldDB" id="A0A840ITN9"/>
<dbReference type="SUPFAM" id="SSF46785">
    <property type="entry name" value="Winged helix' DNA-binding domain"/>
    <property type="match status" value="1"/>
</dbReference>
<dbReference type="PRINTS" id="PR00598">
    <property type="entry name" value="HTHMARR"/>
</dbReference>
<name>A0A840ITN9_9PSEU</name>
<dbReference type="InterPro" id="IPR000835">
    <property type="entry name" value="HTH_MarR-typ"/>
</dbReference>
<dbReference type="Proteomes" id="UP000581769">
    <property type="component" value="Unassembled WGS sequence"/>
</dbReference>
<proteinExistence type="predicted"/>
<dbReference type="GO" id="GO:0006950">
    <property type="term" value="P:response to stress"/>
    <property type="evidence" value="ECO:0007669"/>
    <property type="project" value="TreeGrafter"/>
</dbReference>